<dbReference type="Pfam" id="PF01926">
    <property type="entry name" value="MMR_HSR1"/>
    <property type="match status" value="1"/>
</dbReference>
<proteinExistence type="predicted"/>
<sequence>MEGTEMQEMNVALGQWAGRSNELLQRVRDEFKAIDYRDSALPQSIFAADKPLSIVFAGQYSAGKSTILKALTGVENIAVGEGITTQVAHTYDWNGIQVIDTPGIHTTLRPDHDEISYQAMTSADMLVYVVTKELFDDFIGQNFRKLLIDADKAGEMILVVNKMADVGNTPEHRRIKEQDLEKVTHPYTPKDLHVVFIDAESYVDSRDETDEEIVAELVERSNYEEFVSVLNDFIREKEMPSRMTTALYEMDACIRDAMKEYQPSVGDNDVDAVEEHLRQERHIVQANQWRLETAVKAAIEDAVAEIHDVGREIANAIYDYDSEDAANTALEAAYNKVERISDDCVNRIEKEIEKVSRSGGEKLDAFYGSAFSKDLEFRLNPKNGAENPLVEKILKGDFLEKAGKNVADYALANPGANGLRQFAGGNAHALVKDIGHFFGHNFKPWEAVKFAKGINVAGKALGVFGVILSVGMQVKADRDAEQLAQDMRQGRESVRGGFSQAAQSVSRHFRKALANLLEENYIVPIHQIDVRLAEIEKMRAGRSATYDRLTNLQQECQNLISDIHRDAMRYTEMRKDDDR</sequence>
<protein>
    <submittedName>
        <fullName evidence="3">GTPase</fullName>
    </submittedName>
</protein>
<dbReference type="InterPro" id="IPR040576">
    <property type="entry name" value="DLP_helical"/>
</dbReference>
<dbReference type="Pfam" id="PF18709">
    <property type="entry name" value="DLP_helical"/>
    <property type="match status" value="1"/>
</dbReference>
<gene>
    <name evidence="3" type="ORF">HMPREF9081_0321</name>
</gene>
<evidence type="ECO:0000259" key="1">
    <source>
        <dbReference type="Pfam" id="PF01926"/>
    </source>
</evidence>
<feature type="domain" description="Dynamin-like helical" evidence="2">
    <location>
        <begin position="296"/>
        <end position="538"/>
    </location>
</feature>
<reference evidence="3 4" key="1">
    <citation type="submission" date="2011-04" db="EMBL/GenBank/DDBJ databases">
        <authorList>
            <person name="Muzny D."/>
            <person name="Qin X."/>
            <person name="Deng J."/>
            <person name="Jiang H."/>
            <person name="Liu Y."/>
            <person name="Qu J."/>
            <person name="Song X.-Z."/>
            <person name="Zhang L."/>
            <person name="Thornton R."/>
            <person name="Coyle M."/>
            <person name="Francisco L."/>
            <person name="Jackson L."/>
            <person name="Javaid M."/>
            <person name="Korchina V."/>
            <person name="Kovar C."/>
            <person name="Mata R."/>
            <person name="Mathew T."/>
            <person name="Ngo R."/>
            <person name="Nguyen L."/>
            <person name="Nguyen N."/>
            <person name="Okwuonu G."/>
            <person name="Ongeri F."/>
            <person name="Pham C."/>
            <person name="Simmons D."/>
            <person name="Wilczek-Boney K."/>
            <person name="Hale W."/>
            <person name="Jakkamsetti A."/>
            <person name="Pham P."/>
            <person name="Ruth R."/>
            <person name="San Lucas F."/>
            <person name="Warren J."/>
            <person name="Zhang J."/>
            <person name="Zhao Z."/>
            <person name="Zhou C."/>
            <person name="Zhu D."/>
            <person name="Lee S."/>
            <person name="Bess C."/>
            <person name="Blankenburg K."/>
            <person name="Forbes L."/>
            <person name="Fu Q."/>
            <person name="Gubbala S."/>
            <person name="Hirani K."/>
            <person name="Jayaseelan J.C."/>
            <person name="Lara F."/>
            <person name="Munidasa M."/>
            <person name="Palculict T."/>
            <person name="Patil S."/>
            <person name="Pu L.-L."/>
            <person name="Saada N."/>
            <person name="Tang L."/>
            <person name="Weissenberger G."/>
            <person name="Zhu Y."/>
            <person name="Hemphill L."/>
            <person name="Shang Y."/>
            <person name="Youmans B."/>
            <person name="Ayvaz T."/>
            <person name="Ross M."/>
            <person name="Santibanez J."/>
            <person name="Aqrawi P."/>
            <person name="Gross S."/>
            <person name="Joshi V."/>
            <person name="Fowler G."/>
            <person name="Nazareth L."/>
            <person name="Reid J."/>
            <person name="Worley K."/>
            <person name="Petrosino J."/>
            <person name="Highlander S."/>
            <person name="Gibbs R."/>
        </authorList>
    </citation>
    <scope>NUCLEOTIDE SEQUENCE [LARGE SCALE GENOMIC DNA]</scope>
    <source>
        <strain evidence="3 4">DSM 2778</strain>
    </source>
</reference>
<dbReference type="GO" id="GO:0005737">
    <property type="term" value="C:cytoplasm"/>
    <property type="evidence" value="ECO:0007669"/>
    <property type="project" value="TreeGrafter"/>
</dbReference>
<evidence type="ECO:0000313" key="3">
    <source>
        <dbReference type="EMBL" id="EGK62072.1"/>
    </source>
</evidence>
<evidence type="ECO:0000313" key="4">
    <source>
        <dbReference type="Proteomes" id="UP000004067"/>
    </source>
</evidence>
<dbReference type="SUPFAM" id="SSF52540">
    <property type="entry name" value="P-loop containing nucleoside triphosphate hydrolases"/>
    <property type="match status" value="1"/>
</dbReference>
<name>F5RJ86_9FIRM</name>
<evidence type="ECO:0000259" key="2">
    <source>
        <dbReference type="Pfam" id="PF18709"/>
    </source>
</evidence>
<feature type="domain" description="G" evidence="1">
    <location>
        <begin position="54"/>
        <end position="162"/>
    </location>
</feature>
<dbReference type="PANTHER" id="PTHR42714:SF2">
    <property type="entry name" value="TRNA MODIFICATION GTPASE GTPBP3, MITOCHONDRIAL"/>
    <property type="match status" value="1"/>
</dbReference>
<dbReference type="InterPro" id="IPR006073">
    <property type="entry name" value="GTP-bd"/>
</dbReference>
<dbReference type="STRING" id="888060.HMPREF9081_0321"/>
<dbReference type="Proteomes" id="UP000004067">
    <property type="component" value="Unassembled WGS sequence"/>
</dbReference>
<dbReference type="HOGENOM" id="CLU_466061_0_0_9"/>
<dbReference type="GO" id="GO:0002098">
    <property type="term" value="P:tRNA wobble uridine modification"/>
    <property type="evidence" value="ECO:0007669"/>
    <property type="project" value="TreeGrafter"/>
</dbReference>
<organism evidence="3 4">
    <name type="scientific">Centipeda periodontii DSM 2778</name>
    <dbReference type="NCBI Taxonomy" id="888060"/>
    <lineage>
        <taxon>Bacteria</taxon>
        <taxon>Bacillati</taxon>
        <taxon>Bacillota</taxon>
        <taxon>Negativicutes</taxon>
        <taxon>Selenomonadales</taxon>
        <taxon>Selenomonadaceae</taxon>
        <taxon>Centipeda</taxon>
    </lineage>
</organism>
<dbReference type="GO" id="GO:0005525">
    <property type="term" value="F:GTP binding"/>
    <property type="evidence" value="ECO:0007669"/>
    <property type="project" value="InterPro"/>
</dbReference>
<dbReference type="eggNOG" id="COG0699">
    <property type="taxonomic scope" value="Bacteria"/>
</dbReference>
<dbReference type="PANTHER" id="PTHR42714">
    <property type="entry name" value="TRNA MODIFICATION GTPASE GTPBP3"/>
    <property type="match status" value="1"/>
</dbReference>
<accession>F5RJ86</accession>
<keyword evidence="4" id="KW-1185">Reference proteome</keyword>
<dbReference type="CDD" id="cd00882">
    <property type="entry name" value="Ras_like_GTPase"/>
    <property type="match status" value="1"/>
</dbReference>
<dbReference type="Gene3D" id="3.40.50.300">
    <property type="entry name" value="P-loop containing nucleotide triphosphate hydrolases"/>
    <property type="match status" value="1"/>
</dbReference>
<dbReference type="AlphaFoldDB" id="F5RJ86"/>
<dbReference type="GO" id="GO:0030488">
    <property type="term" value="P:tRNA methylation"/>
    <property type="evidence" value="ECO:0007669"/>
    <property type="project" value="TreeGrafter"/>
</dbReference>
<comment type="caution">
    <text evidence="3">The sequence shown here is derived from an EMBL/GenBank/DDBJ whole genome shotgun (WGS) entry which is preliminary data.</text>
</comment>
<dbReference type="EMBL" id="AFHQ01000007">
    <property type="protein sequence ID" value="EGK62072.1"/>
    <property type="molecule type" value="Genomic_DNA"/>
</dbReference>
<dbReference type="InterPro" id="IPR027417">
    <property type="entry name" value="P-loop_NTPase"/>
</dbReference>